<evidence type="ECO:0000256" key="7">
    <source>
        <dbReference type="ARBA" id="ARBA00024033"/>
    </source>
</evidence>
<comment type="similarity">
    <text evidence="7">Belongs to the glycosyltransferase 87 family.</text>
</comment>
<keyword evidence="6 8" id="KW-0472">Membrane</keyword>
<feature type="transmembrane region" description="Helical" evidence="8">
    <location>
        <begin position="69"/>
        <end position="88"/>
    </location>
</feature>
<evidence type="ECO:0000256" key="5">
    <source>
        <dbReference type="ARBA" id="ARBA00022989"/>
    </source>
</evidence>
<feature type="transmembrane region" description="Helical" evidence="8">
    <location>
        <begin position="125"/>
        <end position="155"/>
    </location>
</feature>
<evidence type="ECO:0000313" key="10">
    <source>
        <dbReference type="Proteomes" id="UP000295447"/>
    </source>
</evidence>
<keyword evidence="5 8" id="KW-1133">Transmembrane helix</keyword>
<dbReference type="AlphaFoldDB" id="A0A4R7ZJ26"/>
<accession>A0A4R7ZJ26</accession>
<evidence type="ECO:0000256" key="4">
    <source>
        <dbReference type="ARBA" id="ARBA00022692"/>
    </source>
</evidence>
<dbReference type="OrthoDB" id="9774600at2"/>
<dbReference type="InterPro" id="IPR018584">
    <property type="entry name" value="GT87"/>
</dbReference>
<keyword evidence="3 9" id="KW-0808">Transferase</keyword>
<keyword evidence="4 8" id="KW-0812">Transmembrane</keyword>
<feature type="transmembrane region" description="Helical" evidence="8">
    <location>
        <begin position="288"/>
        <end position="312"/>
    </location>
</feature>
<dbReference type="GO" id="GO:0005886">
    <property type="term" value="C:plasma membrane"/>
    <property type="evidence" value="ECO:0007669"/>
    <property type="project" value="UniProtKB-SubCell"/>
</dbReference>
<feature type="transmembrane region" description="Helical" evidence="8">
    <location>
        <begin position="12"/>
        <end position="34"/>
    </location>
</feature>
<keyword evidence="10" id="KW-1185">Reference proteome</keyword>
<organism evidence="9 10">
    <name type="scientific">Kribbella kalugense</name>
    <dbReference type="NCBI Taxonomy" id="2512221"/>
    <lineage>
        <taxon>Bacteria</taxon>
        <taxon>Bacillati</taxon>
        <taxon>Actinomycetota</taxon>
        <taxon>Actinomycetes</taxon>
        <taxon>Propionibacteriales</taxon>
        <taxon>Kribbellaceae</taxon>
        <taxon>Kribbella</taxon>
    </lineage>
</organism>
<feature type="transmembrane region" description="Helical" evidence="8">
    <location>
        <begin position="196"/>
        <end position="214"/>
    </location>
</feature>
<dbReference type="EMBL" id="SODF01000002">
    <property type="protein sequence ID" value="TDW17753.1"/>
    <property type="molecule type" value="Genomic_DNA"/>
</dbReference>
<gene>
    <name evidence="9" type="ORF">EV650_4329</name>
</gene>
<feature type="transmembrane region" description="Helical" evidence="8">
    <location>
        <begin position="324"/>
        <end position="342"/>
    </location>
</feature>
<dbReference type="GO" id="GO:0016758">
    <property type="term" value="F:hexosyltransferase activity"/>
    <property type="evidence" value="ECO:0007669"/>
    <property type="project" value="InterPro"/>
</dbReference>
<comment type="subcellular location">
    <subcellularLocation>
        <location evidence="1">Cell membrane</location>
        <topology evidence="1">Multi-pass membrane protein</topology>
    </subcellularLocation>
</comment>
<dbReference type="Pfam" id="PF09594">
    <property type="entry name" value="GT87"/>
    <property type="match status" value="1"/>
</dbReference>
<dbReference type="RefSeq" id="WP_134120827.1">
    <property type="nucleotide sequence ID" value="NZ_SODF01000002.1"/>
</dbReference>
<keyword evidence="9" id="KW-0328">Glycosyltransferase</keyword>
<keyword evidence="2" id="KW-1003">Cell membrane</keyword>
<evidence type="ECO:0000256" key="6">
    <source>
        <dbReference type="ARBA" id="ARBA00023136"/>
    </source>
</evidence>
<name>A0A4R7ZJ26_9ACTN</name>
<feature type="transmembrane region" description="Helical" evidence="8">
    <location>
        <begin position="95"/>
        <end position="113"/>
    </location>
</feature>
<comment type="caution">
    <text evidence="9">The sequence shown here is derived from an EMBL/GenBank/DDBJ whole genome shotgun (WGS) entry which is preliminary data.</text>
</comment>
<feature type="transmembrane region" description="Helical" evidence="8">
    <location>
        <begin position="354"/>
        <end position="374"/>
    </location>
</feature>
<protein>
    <submittedName>
        <fullName evidence="9">Alpha-1,2-mannosyltransferase</fullName>
    </submittedName>
</protein>
<feature type="transmembrane region" description="Helical" evidence="8">
    <location>
        <begin position="258"/>
        <end position="276"/>
    </location>
</feature>
<evidence type="ECO:0000256" key="2">
    <source>
        <dbReference type="ARBA" id="ARBA00022475"/>
    </source>
</evidence>
<evidence type="ECO:0000256" key="3">
    <source>
        <dbReference type="ARBA" id="ARBA00022679"/>
    </source>
</evidence>
<proteinExistence type="inferred from homology"/>
<evidence type="ECO:0000256" key="8">
    <source>
        <dbReference type="SAM" id="Phobius"/>
    </source>
</evidence>
<dbReference type="Proteomes" id="UP000295447">
    <property type="component" value="Unassembled WGS sequence"/>
</dbReference>
<evidence type="ECO:0000313" key="9">
    <source>
        <dbReference type="EMBL" id="TDW17753.1"/>
    </source>
</evidence>
<feature type="transmembrane region" description="Helical" evidence="8">
    <location>
        <begin position="167"/>
        <end position="190"/>
    </location>
</feature>
<sequence>MTIDLVPPRVRRGAPVPVLVLAATILPLICVLLWRPSYPMSDLRVYYAAARGLLHGDDIYTVHHQYPGMGLGFTYPPFAAIVLAPLALGQEFGRLLMTLLSGVSLLVIGWTTAKAVGWGRTAGLVIAFAALAFEPVWSTFGLGQLNLVLLALLMLDLLGHLPRRYRGILVGVATGIKLTPSIFIVFLLVTRRFREAAVAAGTTLATIVIGWLVMPGPATDFWTRYIFDPGRPGPAQYVGNQSMRGVIARITHNSAATMPLWLLAATVVGIAGLLTARRLYDRGLGFEAVIVTAFIGLLVSPISWTNHWVWVVPAAAVLWARRRTVFATVWCAVFVLGLPWWMPFAGDREYSWTVVQSVAGDAYPLGALLLLYVLNSEARIR</sequence>
<reference evidence="9 10" key="1">
    <citation type="submission" date="2019-03" db="EMBL/GenBank/DDBJ databases">
        <title>Genomic Encyclopedia of Type Strains, Phase III (KMG-III): the genomes of soil and plant-associated and newly described type strains.</title>
        <authorList>
            <person name="Whitman W."/>
        </authorList>
    </citation>
    <scope>NUCLEOTIDE SEQUENCE [LARGE SCALE GENOMIC DNA]</scope>
    <source>
        <strain evidence="9 10">VKM Ac-2570</strain>
    </source>
</reference>
<evidence type="ECO:0000256" key="1">
    <source>
        <dbReference type="ARBA" id="ARBA00004651"/>
    </source>
</evidence>